<dbReference type="Pfam" id="PF01965">
    <property type="entry name" value="DJ-1_PfpI"/>
    <property type="match status" value="1"/>
</dbReference>
<dbReference type="SMART" id="SM00342">
    <property type="entry name" value="HTH_ARAC"/>
    <property type="match status" value="1"/>
</dbReference>
<evidence type="ECO:0000259" key="4">
    <source>
        <dbReference type="PROSITE" id="PS01124"/>
    </source>
</evidence>
<dbReference type="PRINTS" id="PR00032">
    <property type="entry name" value="HTHARAC"/>
</dbReference>
<dbReference type="PROSITE" id="PS01124">
    <property type="entry name" value="HTH_ARAC_FAMILY_2"/>
    <property type="match status" value="1"/>
</dbReference>
<accession>A0A9X4MR25</accession>
<keyword evidence="6" id="KW-1185">Reference proteome</keyword>
<dbReference type="SUPFAM" id="SSF46689">
    <property type="entry name" value="Homeodomain-like"/>
    <property type="match status" value="2"/>
</dbReference>
<dbReference type="InterPro" id="IPR009057">
    <property type="entry name" value="Homeodomain-like_sf"/>
</dbReference>
<dbReference type="GO" id="GO:0043565">
    <property type="term" value="F:sequence-specific DNA binding"/>
    <property type="evidence" value="ECO:0007669"/>
    <property type="project" value="InterPro"/>
</dbReference>
<dbReference type="AlphaFoldDB" id="A0A9X4MR25"/>
<keyword evidence="3" id="KW-0804">Transcription</keyword>
<dbReference type="EMBL" id="JAPHEH010000002">
    <property type="protein sequence ID" value="MDG4477092.1"/>
    <property type="molecule type" value="Genomic_DNA"/>
</dbReference>
<keyword evidence="2" id="KW-0238">DNA-binding</keyword>
<sequence length="331" mass="37336">MKKVTILALDGASATTITGPMDVFTNAGVLWNKIFGQSVFPFFEVEIATISGKPIICNNNLPLQPHTAIRDITQTDLIIVPAVFNIENSLAKHGNTVIPWLIGHYEQGAHLASICTGSFVLALTGLLNGREATTHWAVAEEFRQLYPKVILKPEKLITDAGDIFCSGSFSSCIDLAMYLVEKYCGHQVAVECSKALAHDMGRFSQAPYMPFRFQRNHKDDAVLRCQHFLEEQFPEEIDIEVLAGRNGMGRRTMERRFKAATGDTPLSYLQRVRVEQAKKMLESGRETFDEISYKVGYEDSSFFRRVFRKYTGLKPTEYRGKFQRIINMSDS</sequence>
<dbReference type="Pfam" id="PF12833">
    <property type="entry name" value="HTH_18"/>
    <property type="match status" value="1"/>
</dbReference>
<reference evidence="5" key="2">
    <citation type="submission" date="2022-10" db="EMBL/GenBank/DDBJ databases">
        <authorList>
            <person name="Aronson H.S."/>
        </authorList>
    </citation>
    <scope>NUCLEOTIDE SEQUENCE</scope>
    <source>
        <strain evidence="5">RS19-109</strain>
    </source>
</reference>
<dbReference type="InterPro" id="IPR029062">
    <property type="entry name" value="Class_I_gatase-like"/>
</dbReference>
<evidence type="ECO:0000256" key="2">
    <source>
        <dbReference type="ARBA" id="ARBA00023125"/>
    </source>
</evidence>
<dbReference type="Gene3D" id="1.10.10.60">
    <property type="entry name" value="Homeodomain-like"/>
    <property type="match status" value="2"/>
</dbReference>
<organism evidence="5 6">
    <name type="scientific">Thiovibrio frasassiensis</name>
    <dbReference type="NCBI Taxonomy" id="2984131"/>
    <lineage>
        <taxon>Bacteria</taxon>
        <taxon>Pseudomonadati</taxon>
        <taxon>Thermodesulfobacteriota</taxon>
        <taxon>Desulfobulbia</taxon>
        <taxon>Desulfobulbales</taxon>
        <taxon>Thiovibrionaceae</taxon>
        <taxon>Thiovibrio</taxon>
    </lineage>
</organism>
<evidence type="ECO:0000313" key="5">
    <source>
        <dbReference type="EMBL" id="MDG4477092.1"/>
    </source>
</evidence>
<protein>
    <submittedName>
        <fullName evidence="5">Helix-turn-helix domain-containing protein</fullName>
    </submittedName>
</protein>
<dbReference type="GO" id="GO:0003700">
    <property type="term" value="F:DNA-binding transcription factor activity"/>
    <property type="evidence" value="ECO:0007669"/>
    <property type="project" value="InterPro"/>
</dbReference>
<evidence type="ECO:0000313" key="6">
    <source>
        <dbReference type="Proteomes" id="UP001154240"/>
    </source>
</evidence>
<comment type="caution">
    <text evidence="5">The sequence shown here is derived from an EMBL/GenBank/DDBJ whole genome shotgun (WGS) entry which is preliminary data.</text>
</comment>
<proteinExistence type="predicted"/>
<dbReference type="Gene3D" id="3.40.50.880">
    <property type="match status" value="1"/>
</dbReference>
<feature type="domain" description="HTH araC/xylS-type" evidence="4">
    <location>
        <begin position="223"/>
        <end position="321"/>
    </location>
</feature>
<dbReference type="InterPro" id="IPR018062">
    <property type="entry name" value="HTH_AraC-typ_CS"/>
</dbReference>
<dbReference type="PROSITE" id="PS00041">
    <property type="entry name" value="HTH_ARAC_FAMILY_1"/>
    <property type="match status" value="1"/>
</dbReference>
<reference evidence="5" key="1">
    <citation type="journal article" date="2022" name="bioRxiv">
        <title>Thiovibrio frasassiensisgen. nov., sp. nov., an autotrophic, elemental sulfur disproportionating bacterium isolated from sulfidic karst sediment, and proposal of Thiovibrionaceae fam. nov.</title>
        <authorList>
            <person name="Aronson H."/>
            <person name="Thomas C."/>
            <person name="Bhattacharyya M."/>
            <person name="Eckstein S."/>
            <person name="Jensen S."/>
            <person name="Barco R."/>
            <person name="Macalady J."/>
            <person name="Amend J."/>
        </authorList>
    </citation>
    <scope>NUCLEOTIDE SEQUENCE</scope>
    <source>
        <strain evidence="5">RS19-109</strain>
    </source>
</reference>
<dbReference type="InterPro" id="IPR002818">
    <property type="entry name" value="DJ-1/PfpI"/>
</dbReference>
<evidence type="ECO:0000256" key="1">
    <source>
        <dbReference type="ARBA" id="ARBA00023015"/>
    </source>
</evidence>
<name>A0A9X4MR25_9BACT</name>
<dbReference type="InterPro" id="IPR020449">
    <property type="entry name" value="Tscrpt_reg_AraC-type_HTH"/>
</dbReference>
<dbReference type="PANTHER" id="PTHR43130">
    <property type="entry name" value="ARAC-FAMILY TRANSCRIPTIONAL REGULATOR"/>
    <property type="match status" value="1"/>
</dbReference>
<dbReference type="RefSeq" id="WP_307634084.1">
    <property type="nucleotide sequence ID" value="NZ_JAPHEH010000002.1"/>
</dbReference>
<dbReference type="InterPro" id="IPR052158">
    <property type="entry name" value="INH-QAR"/>
</dbReference>
<dbReference type="PANTHER" id="PTHR43130:SF11">
    <property type="entry name" value="TRANSCRIPTIONAL REGULATORY PROTEIN"/>
    <property type="match status" value="1"/>
</dbReference>
<dbReference type="Proteomes" id="UP001154240">
    <property type="component" value="Unassembled WGS sequence"/>
</dbReference>
<keyword evidence="1" id="KW-0805">Transcription regulation</keyword>
<dbReference type="SUPFAM" id="SSF52317">
    <property type="entry name" value="Class I glutamine amidotransferase-like"/>
    <property type="match status" value="1"/>
</dbReference>
<evidence type="ECO:0000256" key="3">
    <source>
        <dbReference type="ARBA" id="ARBA00023163"/>
    </source>
</evidence>
<dbReference type="InterPro" id="IPR018060">
    <property type="entry name" value="HTH_AraC"/>
</dbReference>
<gene>
    <name evidence="5" type="ORF">OLX77_13100</name>
</gene>
<dbReference type="CDD" id="cd03138">
    <property type="entry name" value="GATase1_AraC_2"/>
    <property type="match status" value="1"/>
</dbReference>